<evidence type="ECO:0000313" key="2">
    <source>
        <dbReference type="EMBL" id="MBO8445590.1"/>
    </source>
</evidence>
<dbReference type="EMBL" id="JADIMO010000099">
    <property type="protein sequence ID" value="MBO8445590.1"/>
    <property type="molecule type" value="Genomic_DNA"/>
</dbReference>
<dbReference type="Gene3D" id="2.60.40.2410">
    <property type="entry name" value="Uncharacterised protein PF12988, DUF3872"/>
    <property type="match status" value="1"/>
</dbReference>
<keyword evidence="1" id="KW-0732">Signal</keyword>
<dbReference type="InterPro" id="IPR024355">
    <property type="entry name" value="TraQ_bacteroidetes"/>
</dbReference>
<gene>
    <name evidence="2" type="ORF">IAC23_07875</name>
</gene>
<dbReference type="Proteomes" id="UP000823619">
    <property type="component" value="Unassembled WGS sequence"/>
</dbReference>
<feature type="signal peptide" evidence="1">
    <location>
        <begin position="1"/>
        <end position="27"/>
    </location>
</feature>
<dbReference type="Pfam" id="PF12988">
    <property type="entry name" value="TraQ_transposon"/>
    <property type="match status" value="1"/>
</dbReference>
<sequence>MNRLNFNMTFFKYLAVLCAGAASAALASCDNELDVQQSYEFTVETMPVPKELAKGETAEIRCELKRSGEFADALYTVRYFQYDGEGTLSLDNSLVLLPNDRYLLENEKFRLYYTSGCEESQNFVVVVEDNFGQSCELEFDFQHDSGDNASDADLPDAHYPIDSLITVN</sequence>
<comment type="caution">
    <text evidence="2">The sequence shown here is derived from an EMBL/GenBank/DDBJ whole genome shotgun (WGS) entry which is preliminary data.</text>
</comment>
<proteinExistence type="predicted"/>
<dbReference type="AlphaFoldDB" id="A0A9D9H911"/>
<protein>
    <submittedName>
        <fullName evidence="2">DUF3872 domain-containing protein</fullName>
    </submittedName>
</protein>
<evidence type="ECO:0000256" key="1">
    <source>
        <dbReference type="SAM" id="SignalP"/>
    </source>
</evidence>
<dbReference type="PROSITE" id="PS51257">
    <property type="entry name" value="PROKAR_LIPOPROTEIN"/>
    <property type="match status" value="1"/>
</dbReference>
<dbReference type="InterPro" id="IPR038707">
    <property type="entry name" value="TraQ_sf"/>
</dbReference>
<reference evidence="2" key="1">
    <citation type="submission" date="2020-10" db="EMBL/GenBank/DDBJ databases">
        <authorList>
            <person name="Gilroy R."/>
        </authorList>
    </citation>
    <scope>NUCLEOTIDE SEQUENCE</scope>
    <source>
        <strain evidence="2">D5-748</strain>
    </source>
</reference>
<organism evidence="2 3">
    <name type="scientific">Candidatus Cryptobacteroides merdavium</name>
    <dbReference type="NCBI Taxonomy" id="2840769"/>
    <lineage>
        <taxon>Bacteria</taxon>
        <taxon>Pseudomonadati</taxon>
        <taxon>Bacteroidota</taxon>
        <taxon>Bacteroidia</taxon>
        <taxon>Bacteroidales</taxon>
        <taxon>Candidatus Cryptobacteroides</taxon>
    </lineage>
</organism>
<evidence type="ECO:0000313" key="3">
    <source>
        <dbReference type="Proteomes" id="UP000823619"/>
    </source>
</evidence>
<feature type="chain" id="PRO_5039636998" evidence="1">
    <location>
        <begin position="28"/>
        <end position="168"/>
    </location>
</feature>
<reference evidence="2" key="2">
    <citation type="journal article" date="2021" name="PeerJ">
        <title>Extensive microbial diversity within the chicken gut microbiome revealed by metagenomics and culture.</title>
        <authorList>
            <person name="Gilroy R."/>
            <person name="Ravi A."/>
            <person name="Getino M."/>
            <person name="Pursley I."/>
            <person name="Horton D.L."/>
            <person name="Alikhan N.F."/>
            <person name="Baker D."/>
            <person name="Gharbi K."/>
            <person name="Hall N."/>
            <person name="Watson M."/>
            <person name="Adriaenssens E.M."/>
            <person name="Foster-Nyarko E."/>
            <person name="Jarju S."/>
            <person name="Secka A."/>
            <person name="Antonio M."/>
            <person name="Oren A."/>
            <person name="Chaudhuri R.R."/>
            <person name="La Ragione R."/>
            <person name="Hildebrand F."/>
            <person name="Pallen M.J."/>
        </authorList>
    </citation>
    <scope>NUCLEOTIDE SEQUENCE</scope>
    <source>
        <strain evidence="2">D5-748</strain>
    </source>
</reference>
<name>A0A9D9H911_9BACT</name>
<accession>A0A9D9H911</accession>